<dbReference type="AlphaFoldDB" id="A0AAV6L955"/>
<evidence type="ECO:0000313" key="1">
    <source>
        <dbReference type="EMBL" id="KAG5561240.1"/>
    </source>
</evidence>
<dbReference type="EMBL" id="JACTNZ010000002">
    <property type="protein sequence ID" value="KAG5561240.1"/>
    <property type="molecule type" value="Genomic_DNA"/>
</dbReference>
<comment type="caution">
    <text evidence="1">The sequence shown here is derived from an EMBL/GenBank/DDBJ whole genome shotgun (WGS) entry which is preliminary data.</text>
</comment>
<evidence type="ECO:0000313" key="2">
    <source>
        <dbReference type="Proteomes" id="UP000823749"/>
    </source>
</evidence>
<dbReference type="Proteomes" id="UP000823749">
    <property type="component" value="Chromosome 2"/>
</dbReference>
<sequence>MINLLQWWKNQNLKPKQKIIWYCIPLAVMWTIWNQRNTCVVEKSEPNWVEVQELIKFGAAFWVPTKKGWNDYSMEDFIFRLKSMVKSL</sequence>
<organism evidence="1 2">
    <name type="scientific">Rhododendron griersonianum</name>
    <dbReference type="NCBI Taxonomy" id="479676"/>
    <lineage>
        <taxon>Eukaryota</taxon>
        <taxon>Viridiplantae</taxon>
        <taxon>Streptophyta</taxon>
        <taxon>Embryophyta</taxon>
        <taxon>Tracheophyta</taxon>
        <taxon>Spermatophyta</taxon>
        <taxon>Magnoliopsida</taxon>
        <taxon>eudicotyledons</taxon>
        <taxon>Gunneridae</taxon>
        <taxon>Pentapetalae</taxon>
        <taxon>asterids</taxon>
        <taxon>Ericales</taxon>
        <taxon>Ericaceae</taxon>
        <taxon>Ericoideae</taxon>
        <taxon>Rhodoreae</taxon>
        <taxon>Rhododendron</taxon>
    </lineage>
</organism>
<accession>A0AAV6L955</accession>
<proteinExistence type="predicted"/>
<name>A0AAV6L955_9ERIC</name>
<protein>
    <submittedName>
        <fullName evidence="1">Uncharacterized protein</fullName>
    </submittedName>
</protein>
<reference evidence="1" key="1">
    <citation type="submission" date="2020-08" db="EMBL/GenBank/DDBJ databases">
        <title>Plant Genome Project.</title>
        <authorList>
            <person name="Zhang R.-G."/>
        </authorList>
    </citation>
    <scope>NUCLEOTIDE SEQUENCE</scope>
    <source>
        <strain evidence="1">WSP0</strain>
        <tissue evidence="1">Leaf</tissue>
    </source>
</reference>
<keyword evidence="2" id="KW-1185">Reference proteome</keyword>
<gene>
    <name evidence="1" type="ORF">RHGRI_004312</name>
</gene>